<evidence type="ECO:0000313" key="1">
    <source>
        <dbReference type="EMBL" id="CCA88626.1"/>
    </source>
</evidence>
<reference evidence="1" key="2">
    <citation type="submission" date="2011-04" db="EMBL/GenBank/DDBJ databases">
        <authorList>
            <person name="Genoscope - CEA"/>
        </authorList>
    </citation>
    <scope>NUCLEOTIDE SEQUENCE</scope>
    <source>
        <strain evidence="1">R24</strain>
    </source>
</reference>
<dbReference type="RefSeq" id="WP_197331724.1">
    <property type="nucleotide sequence ID" value="NZ_CP115944.1"/>
</dbReference>
<sequence>MEARKRPIRVLALLDALADASIFEAPLRVVHELAYLSNVLAPVFELAPFSASLLKRQGGPYYPELQETIDLLVGRGMVFASGIRYEPVPEEKRYRLHANYRINRTLAGPALAAYHDVYADTGEPFFIGELCAAYGMLADQELGQAFRFDARYADKDVDNNEVIDFGQWVNAASTNFSRNAAMSFRPGESLEPAERIFMYIEHVQRKAAHGR</sequence>
<organism evidence="1">
    <name type="scientific">Ralstonia syzygii R24</name>
    <dbReference type="NCBI Taxonomy" id="907261"/>
    <lineage>
        <taxon>Bacteria</taxon>
        <taxon>Pseudomonadati</taxon>
        <taxon>Pseudomonadota</taxon>
        <taxon>Betaproteobacteria</taxon>
        <taxon>Burkholderiales</taxon>
        <taxon>Burkholderiaceae</taxon>
        <taxon>Ralstonia</taxon>
        <taxon>Ralstonia solanacearum species complex</taxon>
    </lineage>
</organism>
<accession>G3A5M0</accession>
<dbReference type="EMBL" id="FR854088">
    <property type="protein sequence ID" value="CCA88626.1"/>
    <property type="molecule type" value="Genomic_DNA"/>
</dbReference>
<name>G3A5M0_9RALS</name>
<proteinExistence type="predicted"/>
<reference evidence="1" key="1">
    <citation type="journal article" date="2011" name="PLoS ONE">
        <title>Ralstonia syzygii, the Blood Disease Bacterium and some Asian R. solanacearum strains form a single genomic species despite divergent lifestyles.</title>
        <authorList>
            <person name="Remenant B."/>
            <person name="de Cambiaire J.C."/>
            <person name="Cellier G."/>
            <person name="Jacobs J.M."/>
            <person name="Mangenot S."/>
            <person name="Barbe V."/>
            <person name="Lajus A."/>
            <person name="Vallenet D."/>
            <person name="Medigue C."/>
            <person name="Fegan M."/>
            <person name="Allen C."/>
            <person name="Prior P."/>
        </authorList>
    </citation>
    <scope>NUCLEOTIDE SEQUENCE</scope>
    <source>
        <strain evidence="1">R24</strain>
    </source>
</reference>
<dbReference type="AlphaFoldDB" id="G3A5M0"/>
<gene>
    <name evidence="1" type="ORF">RALSY_30377</name>
</gene>
<protein>
    <submittedName>
        <fullName evidence="1">Uncharacterized protein</fullName>
    </submittedName>
</protein>